<dbReference type="Proteomes" id="UP001253595">
    <property type="component" value="Unassembled WGS sequence"/>
</dbReference>
<dbReference type="RefSeq" id="WP_310074186.1">
    <property type="nucleotide sequence ID" value="NZ_JAVDVX010000006.1"/>
</dbReference>
<keyword evidence="2" id="KW-1185">Reference proteome</keyword>
<gene>
    <name evidence="1" type="ORF">J2X05_003218</name>
</gene>
<dbReference type="EMBL" id="JAVDVX010000006">
    <property type="protein sequence ID" value="MDR7091183.1"/>
    <property type="molecule type" value="Genomic_DNA"/>
</dbReference>
<sequence length="121" mass="13920">MKPTDNVTNKFANNVANNPYHVIQPDLPFSQEETGAFGALKHEVDDLVKLELTAEQMVGEEVDLAKAYIREDAQGIWSDMKLGLAELELITGDWLLRAADPTRVEWQLNHWWEDEESQFRH</sequence>
<accession>A0ABU1V1J4</accession>
<evidence type="ECO:0000313" key="1">
    <source>
        <dbReference type="EMBL" id="MDR7091183.1"/>
    </source>
</evidence>
<comment type="caution">
    <text evidence="1">The sequence shown here is derived from an EMBL/GenBank/DDBJ whole genome shotgun (WGS) entry which is preliminary data.</text>
</comment>
<protein>
    <submittedName>
        <fullName evidence="1">Uncharacterized protein</fullName>
    </submittedName>
</protein>
<evidence type="ECO:0000313" key="2">
    <source>
        <dbReference type="Proteomes" id="UP001253595"/>
    </source>
</evidence>
<reference evidence="1 2" key="1">
    <citation type="submission" date="2023-07" db="EMBL/GenBank/DDBJ databases">
        <title>Sorghum-associated microbial communities from plants grown in Nebraska, USA.</title>
        <authorList>
            <person name="Schachtman D."/>
        </authorList>
    </citation>
    <scope>NUCLEOTIDE SEQUENCE [LARGE SCALE GENOMIC DNA]</scope>
    <source>
        <strain evidence="1 2">BE190</strain>
    </source>
</reference>
<proteinExistence type="predicted"/>
<name>A0ABU1V1J4_9GAMM</name>
<organism evidence="1 2">
    <name type="scientific">Cellvibrio fibrivorans</name>
    <dbReference type="NCBI Taxonomy" id="126350"/>
    <lineage>
        <taxon>Bacteria</taxon>
        <taxon>Pseudomonadati</taxon>
        <taxon>Pseudomonadota</taxon>
        <taxon>Gammaproteobacteria</taxon>
        <taxon>Cellvibrionales</taxon>
        <taxon>Cellvibrionaceae</taxon>
        <taxon>Cellvibrio</taxon>
    </lineage>
</organism>